<comment type="similarity">
    <text evidence="1">Belongs to the UPF0065 (bug) family.</text>
</comment>
<dbReference type="InterPro" id="IPR005064">
    <property type="entry name" value="BUG"/>
</dbReference>
<dbReference type="Gene3D" id="3.40.190.10">
    <property type="entry name" value="Periplasmic binding protein-like II"/>
    <property type="match status" value="1"/>
</dbReference>
<evidence type="ECO:0000313" key="2">
    <source>
        <dbReference type="EMBL" id="PWK32288.1"/>
    </source>
</evidence>
<dbReference type="PANTHER" id="PTHR42928">
    <property type="entry name" value="TRICARBOXYLATE-BINDING PROTEIN"/>
    <property type="match status" value="1"/>
</dbReference>
<keyword evidence="3" id="KW-1185">Reference proteome</keyword>
<dbReference type="PANTHER" id="PTHR42928:SF5">
    <property type="entry name" value="BLR1237 PROTEIN"/>
    <property type="match status" value="1"/>
</dbReference>
<protein>
    <submittedName>
        <fullName evidence="2">Tripartite-type tricarboxylate transporter receptor subunit TctC</fullName>
    </submittedName>
</protein>
<proteinExistence type="inferred from homology"/>
<name>A0A316F619_9BURK</name>
<dbReference type="PIRSF" id="PIRSF017082">
    <property type="entry name" value="YflP"/>
    <property type="match status" value="1"/>
</dbReference>
<dbReference type="GeneID" id="98344120"/>
<dbReference type="InterPro" id="IPR042100">
    <property type="entry name" value="Bug_dom1"/>
</dbReference>
<dbReference type="Gene3D" id="3.40.190.150">
    <property type="entry name" value="Bordetella uptake gene, domain 1"/>
    <property type="match status" value="1"/>
</dbReference>
<dbReference type="EMBL" id="QGGT01000007">
    <property type="protein sequence ID" value="PWK32288.1"/>
    <property type="molecule type" value="Genomic_DNA"/>
</dbReference>
<organism evidence="2 3">
    <name type="scientific">Cupriavidus plantarum</name>
    <dbReference type="NCBI Taxonomy" id="942865"/>
    <lineage>
        <taxon>Bacteria</taxon>
        <taxon>Pseudomonadati</taxon>
        <taxon>Pseudomonadota</taxon>
        <taxon>Betaproteobacteria</taxon>
        <taxon>Burkholderiales</taxon>
        <taxon>Burkholderiaceae</taxon>
        <taxon>Cupriavidus</taxon>
    </lineage>
</organism>
<dbReference type="CDD" id="cd07012">
    <property type="entry name" value="PBP2_Bug_TTT"/>
    <property type="match status" value="1"/>
</dbReference>
<dbReference type="Pfam" id="PF03401">
    <property type="entry name" value="TctC"/>
    <property type="match status" value="1"/>
</dbReference>
<dbReference type="Proteomes" id="UP000245754">
    <property type="component" value="Unassembled WGS sequence"/>
</dbReference>
<sequence>MSEVRTLTRLWRGLANLQASGGRLAAPFAAIFAAVFAAILAATALVTGLPAPARAQSSDAAASRPMSYPARPMRLIVPFPAGGVADAVARMLAERLSARLGVAVEVDNRPGASGTTAGDVVAKASSDGHTLLFHQANMLIQPGLEPVPYDVVRDFTPVGRVATMPLFLVIDGRLPMQTPQQWSTAVRANPSAYSYGYGQPGSPSQLYAEYAVRGLANGVPLIAAKGETAVVQEILAGRISACFCSFAAVQTHLRNSGGQSGAGGLKLLAVTGMTRSPLAPQVPTLQESGIDGYASAPWYGVMAPAKTPRAIVARLASELDGVTGEREVRARLMAAGLTPVRDSPEAFATAIRSESIQWQVILRQASNGGEP</sequence>
<comment type="caution">
    <text evidence="2">The sequence shown here is derived from an EMBL/GenBank/DDBJ whole genome shotgun (WGS) entry which is preliminary data.</text>
</comment>
<keyword evidence="2" id="KW-0675">Receptor</keyword>
<evidence type="ECO:0000256" key="1">
    <source>
        <dbReference type="ARBA" id="ARBA00006987"/>
    </source>
</evidence>
<evidence type="ECO:0000313" key="3">
    <source>
        <dbReference type="Proteomes" id="UP000245754"/>
    </source>
</evidence>
<reference evidence="2 3" key="1">
    <citation type="submission" date="2018-05" db="EMBL/GenBank/DDBJ databases">
        <title>Genomic Encyclopedia of Type Strains, Phase IV (KMG-V): Genome sequencing to study the core and pangenomes of soil and plant-associated prokaryotes.</title>
        <authorList>
            <person name="Whitman W."/>
        </authorList>
    </citation>
    <scope>NUCLEOTIDE SEQUENCE [LARGE SCALE GENOMIC DNA]</scope>
    <source>
        <strain evidence="2 3">SLV-132</strain>
    </source>
</reference>
<dbReference type="AlphaFoldDB" id="A0A316F619"/>
<dbReference type="RefSeq" id="WP_109585122.1">
    <property type="nucleotide sequence ID" value="NZ_CAJPUX010000014.1"/>
</dbReference>
<gene>
    <name evidence="2" type="ORF">C7419_10778</name>
</gene>
<accession>A0A316F619</accession>